<dbReference type="InterPro" id="IPR010760">
    <property type="entry name" value="DNA-repair_Swi5"/>
</dbReference>
<sequence>MDSPTKKSSSKPSSLLPTIEQKNTTSNSEAPPSSTSLSLEEQISAAQQELLSTAQKLDLQPLQAKQIVDEYISQLHTYNETKDAALLVIGKLAAIKSKTVKQLLDEYNISPED</sequence>
<comment type="similarity">
    <text evidence="1">Belongs to the SWI5/SAE3 family.</text>
</comment>
<organism evidence="5 6">
    <name type="scientific">Smittium megazygosporum</name>
    <dbReference type="NCBI Taxonomy" id="133381"/>
    <lineage>
        <taxon>Eukaryota</taxon>
        <taxon>Fungi</taxon>
        <taxon>Fungi incertae sedis</taxon>
        <taxon>Zoopagomycota</taxon>
        <taxon>Kickxellomycotina</taxon>
        <taxon>Harpellomycetes</taxon>
        <taxon>Harpellales</taxon>
        <taxon>Legeriomycetaceae</taxon>
        <taxon>Smittium</taxon>
    </lineage>
</organism>
<protein>
    <recommendedName>
        <fullName evidence="7">DNA repair protein SWI5 homolog</fullName>
    </recommendedName>
</protein>
<accession>A0A2T9ZK99</accession>
<evidence type="ECO:0000313" key="6">
    <source>
        <dbReference type="Proteomes" id="UP000245609"/>
    </source>
</evidence>
<proteinExistence type="inferred from homology"/>
<dbReference type="GO" id="GO:0010772">
    <property type="term" value="P:meiotic DNA recombinase assembly involved in reciprocal meiotic recombination"/>
    <property type="evidence" value="ECO:0007669"/>
    <property type="project" value="TreeGrafter"/>
</dbReference>
<dbReference type="STRING" id="133381.A0A2T9ZK99"/>
<evidence type="ECO:0000256" key="3">
    <source>
        <dbReference type="ARBA" id="ARBA00023204"/>
    </source>
</evidence>
<dbReference type="Pfam" id="PF07061">
    <property type="entry name" value="Swi5"/>
    <property type="match status" value="1"/>
</dbReference>
<evidence type="ECO:0000256" key="1">
    <source>
        <dbReference type="ARBA" id="ARBA00008060"/>
    </source>
</evidence>
<name>A0A2T9ZK99_9FUNG</name>
<comment type="caution">
    <text evidence="5">The sequence shown here is derived from an EMBL/GenBank/DDBJ whole genome shotgun (WGS) entry which is preliminary data.</text>
</comment>
<dbReference type="PANTHER" id="PTHR28529:SF2">
    <property type="entry name" value="DNA REPAIR PROTEIN SWI5 HOMOLOG"/>
    <property type="match status" value="1"/>
</dbReference>
<dbReference type="EMBL" id="MBFS01000054">
    <property type="protein sequence ID" value="PVV04982.1"/>
    <property type="molecule type" value="Genomic_DNA"/>
</dbReference>
<dbReference type="GO" id="GO:0000709">
    <property type="term" value="P:meiotic joint molecule formation"/>
    <property type="evidence" value="ECO:0007669"/>
    <property type="project" value="TreeGrafter"/>
</dbReference>
<feature type="compositionally biased region" description="Polar residues" evidence="4">
    <location>
        <begin position="20"/>
        <end position="41"/>
    </location>
</feature>
<keyword evidence="2" id="KW-0227">DNA damage</keyword>
<feature type="compositionally biased region" description="Low complexity" evidence="4">
    <location>
        <begin position="6"/>
        <end position="18"/>
    </location>
</feature>
<feature type="region of interest" description="Disordered" evidence="4">
    <location>
        <begin position="1"/>
        <end position="41"/>
    </location>
</feature>
<evidence type="ECO:0000313" key="5">
    <source>
        <dbReference type="EMBL" id="PVV04982.1"/>
    </source>
</evidence>
<gene>
    <name evidence="5" type="ORF">BB560_000504</name>
</gene>
<keyword evidence="3" id="KW-0234">DNA repair</keyword>
<dbReference type="GO" id="GO:0032798">
    <property type="term" value="C:Swi5-Sfr1 complex"/>
    <property type="evidence" value="ECO:0007669"/>
    <property type="project" value="TreeGrafter"/>
</dbReference>
<keyword evidence="6" id="KW-1185">Reference proteome</keyword>
<evidence type="ECO:0008006" key="7">
    <source>
        <dbReference type="Google" id="ProtNLM"/>
    </source>
</evidence>
<dbReference type="GO" id="GO:0034974">
    <property type="term" value="C:Swi5-Swi2 complex"/>
    <property type="evidence" value="ECO:0007669"/>
    <property type="project" value="TreeGrafter"/>
</dbReference>
<evidence type="ECO:0000256" key="4">
    <source>
        <dbReference type="SAM" id="MobiDB-lite"/>
    </source>
</evidence>
<evidence type="ECO:0000256" key="2">
    <source>
        <dbReference type="ARBA" id="ARBA00022763"/>
    </source>
</evidence>
<dbReference type="Gene3D" id="1.20.5.170">
    <property type="match status" value="1"/>
</dbReference>
<dbReference type="Proteomes" id="UP000245609">
    <property type="component" value="Unassembled WGS sequence"/>
</dbReference>
<reference evidence="5 6" key="1">
    <citation type="journal article" date="2018" name="MBio">
        <title>Comparative Genomics Reveals the Core Gene Toolbox for the Fungus-Insect Symbiosis.</title>
        <authorList>
            <person name="Wang Y."/>
            <person name="Stata M."/>
            <person name="Wang W."/>
            <person name="Stajich J.E."/>
            <person name="White M.M."/>
            <person name="Moncalvo J.M."/>
        </authorList>
    </citation>
    <scope>NUCLEOTIDE SEQUENCE [LARGE SCALE GENOMIC DNA]</scope>
    <source>
        <strain evidence="5 6">SC-DP-2</strain>
    </source>
</reference>
<dbReference type="PANTHER" id="PTHR28529">
    <property type="entry name" value="DNA REPAIR PROTEIN SWI5 HOMOLOG"/>
    <property type="match status" value="1"/>
</dbReference>
<dbReference type="AlphaFoldDB" id="A0A2T9ZK99"/>
<dbReference type="OrthoDB" id="255837at2759"/>